<keyword evidence="3" id="KW-0175">Coiled coil</keyword>
<comment type="caution">
    <text evidence="6">The sequence shown here is derived from an EMBL/GenBank/DDBJ whole genome shotgun (WGS) entry which is preliminary data.</text>
</comment>
<keyword evidence="2" id="KW-0604">Photosystem II</keyword>
<evidence type="ECO:0000313" key="6">
    <source>
        <dbReference type="EMBL" id="RUO73823.1"/>
    </source>
</evidence>
<feature type="coiled-coil region" evidence="3">
    <location>
        <begin position="130"/>
        <end position="157"/>
    </location>
</feature>
<keyword evidence="4" id="KW-0732">Signal</keyword>
<feature type="signal peptide" evidence="4">
    <location>
        <begin position="1"/>
        <end position="20"/>
    </location>
</feature>
<dbReference type="AlphaFoldDB" id="A0A432Z7L4"/>
<evidence type="ECO:0000259" key="5">
    <source>
        <dbReference type="Pfam" id="PF14870"/>
    </source>
</evidence>
<dbReference type="Gene3D" id="2.130.10.10">
    <property type="entry name" value="YVTN repeat-like/Quinoprotein amine dehydrogenase"/>
    <property type="match status" value="1"/>
</dbReference>
<gene>
    <name evidence="6" type="ORF">CWI80_00185</name>
</gene>
<proteinExistence type="predicted"/>
<dbReference type="GO" id="GO:0009523">
    <property type="term" value="C:photosystem II"/>
    <property type="evidence" value="ECO:0007669"/>
    <property type="project" value="UniProtKB-KW"/>
</dbReference>
<evidence type="ECO:0000256" key="4">
    <source>
        <dbReference type="SAM" id="SignalP"/>
    </source>
</evidence>
<evidence type="ECO:0000256" key="3">
    <source>
        <dbReference type="SAM" id="Coils"/>
    </source>
</evidence>
<evidence type="ECO:0000313" key="7">
    <source>
        <dbReference type="Proteomes" id="UP000287022"/>
    </source>
</evidence>
<dbReference type="InterPro" id="IPR015943">
    <property type="entry name" value="WD40/YVTN_repeat-like_dom_sf"/>
</dbReference>
<dbReference type="Pfam" id="PF14870">
    <property type="entry name" value="PSII_BNR"/>
    <property type="match status" value="2"/>
</dbReference>
<feature type="chain" id="PRO_5019472829" description="Photosynthesis system II assembly factor Ycf48/Hcf136-like domain-containing protein" evidence="4">
    <location>
        <begin position="21"/>
        <end position="384"/>
    </location>
</feature>
<dbReference type="PANTHER" id="PTHR47199">
    <property type="entry name" value="PHOTOSYSTEM II STABILITY/ASSEMBLY FACTOR HCF136, CHLOROPLASTIC"/>
    <property type="match status" value="1"/>
</dbReference>
<dbReference type="CDD" id="cd15482">
    <property type="entry name" value="Sialidase_non-viral"/>
    <property type="match status" value="1"/>
</dbReference>
<dbReference type="PANTHER" id="PTHR47199:SF2">
    <property type="entry name" value="PHOTOSYSTEM II STABILITY_ASSEMBLY FACTOR HCF136, CHLOROPLASTIC"/>
    <property type="match status" value="1"/>
</dbReference>
<evidence type="ECO:0000256" key="1">
    <source>
        <dbReference type="ARBA" id="ARBA00022531"/>
    </source>
</evidence>
<reference evidence="7" key="1">
    <citation type="journal article" date="2018" name="Front. Microbiol.">
        <title>Genome-Based Analysis Reveals the Taxonomy and Diversity of the Family Idiomarinaceae.</title>
        <authorList>
            <person name="Liu Y."/>
            <person name="Lai Q."/>
            <person name="Shao Z."/>
        </authorList>
    </citation>
    <scope>NUCLEOTIDE SEQUENCE [LARGE SCALE GENOMIC DNA]</scope>
    <source>
        <strain evidence="7">c121</strain>
    </source>
</reference>
<dbReference type="RefSeq" id="WP_051207217.1">
    <property type="nucleotide sequence ID" value="NZ_PIQE01000001.1"/>
</dbReference>
<name>A0A432Z7L4_9GAMM</name>
<feature type="domain" description="Photosynthesis system II assembly factor Ycf48/Hcf136-like" evidence="5">
    <location>
        <begin position="185"/>
        <end position="262"/>
    </location>
</feature>
<keyword evidence="7" id="KW-1185">Reference proteome</keyword>
<sequence length="384" mass="40628">MVRATVCASAALLLSLSATAQDAQVKDYDVIYAPAMTAPKATQAVLTDIAATEERWVAVGDYGVIVTREKASQEWQQAEVPTSVFLTSVDFATTNIGWAVGHHGVVLNTTDGGLTWTRQLDGFGYIDLQVAYYEEKVATLEAQLDALTEDDDAATEDDLTFALDDALFQLDNANFAKEEGPTKPFLDVVALSADEVFVSGAYGALLYSNDGGASWTIRDQAIENPDGYHLNAFEAAGDTLYLTGEAGQLFRSLDRGASWETLDSPYYGSLFDVHVDAEQRLWLVGLRGNIFVSDDQGASFSAISLGDAVNINSVINAPTGGVYLAGNAGVVAFIDAAGQLHKDSHPSGAAVSAIAVTDAGELILVGQRGVLSLAQPQSGQKGEQ</sequence>
<evidence type="ECO:0000256" key="2">
    <source>
        <dbReference type="ARBA" id="ARBA00023276"/>
    </source>
</evidence>
<accession>A0A432Z7L4</accession>
<dbReference type="STRING" id="1122124.GCA_000423165_01360"/>
<dbReference type="GO" id="GO:0015979">
    <property type="term" value="P:photosynthesis"/>
    <property type="evidence" value="ECO:0007669"/>
    <property type="project" value="UniProtKB-KW"/>
</dbReference>
<protein>
    <recommendedName>
        <fullName evidence="5">Photosynthesis system II assembly factor Ycf48/Hcf136-like domain-containing protein</fullName>
    </recommendedName>
</protein>
<keyword evidence="1" id="KW-0602">Photosynthesis</keyword>
<dbReference type="SUPFAM" id="SSF110296">
    <property type="entry name" value="Oligoxyloglucan reducing end-specific cellobiohydrolase"/>
    <property type="match status" value="1"/>
</dbReference>
<organism evidence="6 7">
    <name type="scientific">Pseudidiomarina sediminum</name>
    <dbReference type="NCBI Taxonomy" id="431675"/>
    <lineage>
        <taxon>Bacteria</taxon>
        <taxon>Pseudomonadati</taxon>
        <taxon>Pseudomonadota</taxon>
        <taxon>Gammaproteobacteria</taxon>
        <taxon>Alteromonadales</taxon>
        <taxon>Idiomarinaceae</taxon>
        <taxon>Pseudidiomarina</taxon>
    </lineage>
</organism>
<feature type="domain" description="Photosynthesis system II assembly factor Ycf48/Hcf136-like" evidence="5">
    <location>
        <begin position="70"/>
        <end position="119"/>
    </location>
</feature>
<dbReference type="InterPro" id="IPR028203">
    <property type="entry name" value="PSII_CF48-like_dom"/>
</dbReference>
<dbReference type="Proteomes" id="UP000287022">
    <property type="component" value="Unassembled WGS sequence"/>
</dbReference>
<dbReference type="EMBL" id="PIQE01000001">
    <property type="protein sequence ID" value="RUO73823.1"/>
    <property type="molecule type" value="Genomic_DNA"/>
</dbReference>